<feature type="transmembrane region" description="Helical" evidence="5">
    <location>
        <begin position="212"/>
        <end position="231"/>
    </location>
</feature>
<feature type="transmembrane region" description="Helical" evidence="5">
    <location>
        <begin position="329"/>
        <end position="353"/>
    </location>
</feature>
<dbReference type="GO" id="GO:0015179">
    <property type="term" value="F:L-amino acid transmembrane transporter activity"/>
    <property type="evidence" value="ECO:0007669"/>
    <property type="project" value="TreeGrafter"/>
</dbReference>
<comment type="caution">
    <text evidence="6">The sequence shown here is derived from an EMBL/GenBank/DDBJ whole genome shotgun (WGS) entry which is preliminary data.</text>
</comment>
<dbReference type="PANTHER" id="PTHR11785:SF353">
    <property type="entry name" value="METHIONINE TRANSPORTER (EUROFUNG)"/>
    <property type="match status" value="1"/>
</dbReference>
<dbReference type="EMBL" id="JAVRQU010000004">
    <property type="protein sequence ID" value="KAK5704228.1"/>
    <property type="molecule type" value="Genomic_DNA"/>
</dbReference>
<dbReference type="Proteomes" id="UP001310594">
    <property type="component" value="Unassembled WGS sequence"/>
</dbReference>
<feature type="transmembrane region" description="Helical" evidence="5">
    <location>
        <begin position="294"/>
        <end position="317"/>
    </location>
</feature>
<evidence type="ECO:0000256" key="5">
    <source>
        <dbReference type="SAM" id="Phobius"/>
    </source>
</evidence>
<reference evidence="6" key="1">
    <citation type="submission" date="2023-08" db="EMBL/GenBank/DDBJ databases">
        <title>Black Yeasts Isolated from many extreme environments.</title>
        <authorList>
            <person name="Coleine C."/>
            <person name="Stajich J.E."/>
            <person name="Selbmann L."/>
        </authorList>
    </citation>
    <scope>NUCLEOTIDE SEQUENCE</scope>
    <source>
        <strain evidence="6">CCFEE 5810</strain>
    </source>
</reference>
<dbReference type="InterPro" id="IPR050598">
    <property type="entry name" value="AminoAcid_Transporter"/>
</dbReference>
<accession>A0AAN8A3Y1</accession>
<keyword evidence="3 5" id="KW-1133">Transmembrane helix</keyword>
<feature type="transmembrane region" description="Helical" evidence="5">
    <location>
        <begin position="143"/>
        <end position="173"/>
    </location>
</feature>
<evidence type="ECO:0008006" key="8">
    <source>
        <dbReference type="Google" id="ProtNLM"/>
    </source>
</evidence>
<dbReference type="Gene3D" id="1.20.1740.10">
    <property type="entry name" value="Amino acid/polyamine transporter I"/>
    <property type="match status" value="1"/>
</dbReference>
<dbReference type="InterPro" id="IPR002293">
    <property type="entry name" value="AA/rel_permease1"/>
</dbReference>
<dbReference type="GO" id="GO:0016020">
    <property type="term" value="C:membrane"/>
    <property type="evidence" value="ECO:0007669"/>
    <property type="project" value="UniProtKB-SubCell"/>
</dbReference>
<keyword evidence="4 5" id="KW-0472">Membrane</keyword>
<evidence type="ECO:0000256" key="4">
    <source>
        <dbReference type="ARBA" id="ARBA00023136"/>
    </source>
</evidence>
<protein>
    <recommendedName>
        <fullName evidence="8">Amino acid permease/ SLC12A domain-containing protein</fullName>
    </recommendedName>
</protein>
<evidence type="ECO:0000313" key="6">
    <source>
        <dbReference type="EMBL" id="KAK5704228.1"/>
    </source>
</evidence>
<sequence length="438" mass="47363">MFQRFSAKTTPRVTEEAAGVTSDTCSDKGLKIVGAQSDNDSPVSYQEASGAPVETTSPLGLNVGSITIVFLNLSKMIGTGIFSTPSSILRGTGSVGLSLVYWFIGLLTSLAMFSVYLEFAAYFPNRSGSEAVYLEQAYPRPRYFFPLAFAVQTVVLSFSSGNSVVCANYLFAAGGRVATEWETKGLAIAVYSLAFLCVVFNTRFSYWASNGIGMVKLITLVFISITGLVVLGGHTRVKDSHEHFHNAFEGEATVYGCTNAMIKIIFAYAGYENAFNVVGEVQNPVKKIKNSANIAYFAAISVADIKAGKTIAAGLLFTRVFGSSSSVKGLNFLIALSSFGNLVAVFLGTSRLIRECGRQGVLPWPKFWVSTKPFGTPLGPYVVKWVLTILLILAPPAGDAFNFTTDLQVYPSSIFNLLMTIGIFFIRARHRRLGLPRP</sequence>
<evidence type="ECO:0000256" key="2">
    <source>
        <dbReference type="ARBA" id="ARBA00022692"/>
    </source>
</evidence>
<evidence type="ECO:0000256" key="3">
    <source>
        <dbReference type="ARBA" id="ARBA00022989"/>
    </source>
</evidence>
<feature type="transmembrane region" description="Helical" evidence="5">
    <location>
        <begin position="185"/>
        <end position="206"/>
    </location>
</feature>
<dbReference type="Pfam" id="PF13520">
    <property type="entry name" value="AA_permease_2"/>
    <property type="match status" value="1"/>
</dbReference>
<proteinExistence type="predicted"/>
<feature type="transmembrane region" description="Helical" evidence="5">
    <location>
        <begin position="99"/>
        <end position="123"/>
    </location>
</feature>
<keyword evidence="2 5" id="KW-0812">Transmembrane</keyword>
<evidence type="ECO:0000313" key="7">
    <source>
        <dbReference type="Proteomes" id="UP001310594"/>
    </source>
</evidence>
<comment type="subcellular location">
    <subcellularLocation>
        <location evidence="1">Membrane</location>
        <topology evidence="1">Multi-pass membrane protein</topology>
    </subcellularLocation>
</comment>
<dbReference type="AlphaFoldDB" id="A0AAN8A3Y1"/>
<dbReference type="PANTHER" id="PTHR11785">
    <property type="entry name" value="AMINO ACID TRANSPORTER"/>
    <property type="match status" value="1"/>
</dbReference>
<dbReference type="PIRSF" id="PIRSF006060">
    <property type="entry name" value="AA_transporter"/>
    <property type="match status" value="1"/>
</dbReference>
<name>A0AAN8A3Y1_9PEZI</name>
<feature type="transmembrane region" description="Helical" evidence="5">
    <location>
        <begin position="409"/>
        <end position="428"/>
    </location>
</feature>
<feature type="transmembrane region" description="Helical" evidence="5">
    <location>
        <begin position="374"/>
        <end position="397"/>
    </location>
</feature>
<organism evidence="6 7">
    <name type="scientific">Elasticomyces elasticus</name>
    <dbReference type="NCBI Taxonomy" id="574655"/>
    <lineage>
        <taxon>Eukaryota</taxon>
        <taxon>Fungi</taxon>
        <taxon>Dikarya</taxon>
        <taxon>Ascomycota</taxon>
        <taxon>Pezizomycotina</taxon>
        <taxon>Dothideomycetes</taxon>
        <taxon>Dothideomycetidae</taxon>
        <taxon>Mycosphaerellales</taxon>
        <taxon>Teratosphaeriaceae</taxon>
        <taxon>Elasticomyces</taxon>
    </lineage>
</organism>
<evidence type="ECO:0000256" key="1">
    <source>
        <dbReference type="ARBA" id="ARBA00004141"/>
    </source>
</evidence>
<gene>
    <name evidence="6" type="ORF">LTR97_003243</name>
</gene>